<accession>A0A8S5P1W7</accession>
<name>A0A8S5P1W7_9CAUD</name>
<proteinExistence type="predicted"/>
<dbReference type="EMBL" id="BK015319">
    <property type="protein sequence ID" value="DAE01079.1"/>
    <property type="molecule type" value="Genomic_DNA"/>
</dbReference>
<evidence type="ECO:0000313" key="1">
    <source>
        <dbReference type="EMBL" id="DAE01079.1"/>
    </source>
</evidence>
<protein>
    <submittedName>
        <fullName evidence="1">Major capsid protein</fullName>
    </submittedName>
</protein>
<sequence length="294" mass="31900">MAGENNNQAVRRYTKEFKDLMQAVFQSRAYFGDFFGGGIEALDGIQENQTAFSVKTSDIPVAVGTYNTEENTAFGTGTGKSNRFGNRTEIIYTNADVPYSWGWSFHEGIDRNTVNNDFNTAVADRLELQAQAKTNQFNTHHGKFISDSAAETIEAAALTEEEVVKAFNALAKYFVNIGAVGTKVAKVTPDVWNIIVDAKLMTTAKGSSVNVDNNTVNTFKGFQLEVIPDAMFQKNECIYAYITGIGKAFTGIQTARTIESEDFDGVALQGAGKAGEYILPANKKAVAKVTATVA</sequence>
<reference evidence="1" key="1">
    <citation type="journal article" date="2021" name="Proc. Natl. Acad. Sci. U.S.A.">
        <title>A Catalog of Tens of Thousands of Viruses from Human Metagenomes Reveals Hidden Associations with Chronic Diseases.</title>
        <authorList>
            <person name="Tisza M.J."/>
            <person name="Buck C.B."/>
        </authorList>
    </citation>
    <scope>NUCLEOTIDE SEQUENCE</scope>
    <source>
        <strain evidence="1">CtegP15</strain>
    </source>
</reference>
<organism evidence="1">
    <name type="scientific">Myoviridae sp. ctegP15</name>
    <dbReference type="NCBI Taxonomy" id="2825146"/>
    <lineage>
        <taxon>Viruses</taxon>
        <taxon>Duplodnaviria</taxon>
        <taxon>Heunggongvirae</taxon>
        <taxon>Uroviricota</taxon>
        <taxon>Caudoviricetes</taxon>
    </lineage>
</organism>